<evidence type="ECO:0000256" key="1">
    <source>
        <dbReference type="SAM" id="SignalP"/>
    </source>
</evidence>
<comment type="caution">
    <text evidence="2">The sequence shown here is derived from an EMBL/GenBank/DDBJ whole genome shotgun (WGS) entry which is preliminary data.</text>
</comment>
<keyword evidence="1" id="KW-0732">Signal</keyword>
<protein>
    <submittedName>
        <fullName evidence="2">Unnamed protein product</fullName>
    </submittedName>
</protein>
<dbReference type="Proteomes" id="UP001165205">
    <property type="component" value="Unassembled WGS sequence"/>
</dbReference>
<dbReference type="AlphaFoldDB" id="A0AAN5BYK8"/>
<evidence type="ECO:0000313" key="2">
    <source>
        <dbReference type="EMBL" id="GMG30529.1"/>
    </source>
</evidence>
<reference evidence="2" key="1">
    <citation type="submission" date="2023-04" db="EMBL/GenBank/DDBJ databases">
        <title>Aspergillus oryzae NBRC 4228.</title>
        <authorList>
            <person name="Ichikawa N."/>
            <person name="Sato H."/>
            <person name="Tonouchi N."/>
        </authorList>
    </citation>
    <scope>NUCLEOTIDE SEQUENCE</scope>
    <source>
        <strain evidence="2">NBRC 4228</strain>
    </source>
</reference>
<accession>A0AAN5BYK8</accession>
<feature type="signal peptide" evidence="1">
    <location>
        <begin position="1"/>
        <end position="16"/>
    </location>
</feature>
<gene>
    <name evidence="2" type="ORF">Aory04_000658700</name>
</gene>
<organism evidence="2 3">
    <name type="scientific">Aspergillus oryzae</name>
    <name type="common">Yellow koji mold</name>
    <dbReference type="NCBI Taxonomy" id="5062"/>
    <lineage>
        <taxon>Eukaryota</taxon>
        <taxon>Fungi</taxon>
        <taxon>Dikarya</taxon>
        <taxon>Ascomycota</taxon>
        <taxon>Pezizomycotina</taxon>
        <taxon>Eurotiomycetes</taxon>
        <taxon>Eurotiomycetidae</taxon>
        <taxon>Eurotiales</taxon>
        <taxon>Aspergillaceae</taxon>
        <taxon>Aspergillus</taxon>
        <taxon>Aspergillus subgen. Circumdati</taxon>
    </lineage>
</organism>
<sequence length="305" mass="33259">MKLNLGLILIIPQATTILSTATPREEGPADVDGKSPPAKDLFAPESCWTRSPYGCSDSRWCWKQCGPNGEWCWLAKNWGKGEWKSCSQVSDCVPGHGIGVATGNETIQTGGAYDEMAIYCSSSPLLLKRVKLLLVSLSFPGCFSPLDLLAHPLWHDTSHRGLAPLHLIHLVASNYGYVAWVMSFSIKSVFELRRCSGNMDQIERRCAGLTALLHRLNPDVDIEDALKTTTVPPRGLQAAASDGVSSASVDEFEWSESSLGSPGELRRVGLDGMASLPTGSKEAGYLGMLQRILMYERGSNHDHRK</sequence>
<dbReference type="EMBL" id="BSYA01000072">
    <property type="protein sequence ID" value="GMG30529.1"/>
    <property type="molecule type" value="Genomic_DNA"/>
</dbReference>
<evidence type="ECO:0000313" key="3">
    <source>
        <dbReference type="Proteomes" id="UP001165205"/>
    </source>
</evidence>
<proteinExistence type="predicted"/>
<name>A0AAN5BYK8_ASPOZ</name>
<feature type="chain" id="PRO_5042929397" evidence="1">
    <location>
        <begin position="17"/>
        <end position="305"/>
    </location>
</feature>